<comment type="caution">
    <text evidence="2">The sequence shown here is derived from an EMBL/GenBank/DDBJ whole genome shotgun (WGS) entry which is preliminary data.</text>
</comment>
<organism evidence="2 3">
    <name type="scientific">Staurois parvus</name>
    <dbReference type="NCBI Taxonomy" id="386267"/>
    <lineage>
        <taxon>Eukaryota</taxon>
        <taxon>Metazoa</taxon>
        <taxon>Chordata</taxon>
        <taxon>Craniata</taxon>
        <taxon>Vertebrata</taxon>
        <taxon>Euteleostomi</taxon>
        <taxon>Amphibia</taxon>
        <taxon>Batrachia</taxon>
        <taxon>Anura</taxon>
        <taxon>Neobatrachia</taxon>
        <taxon>Ranoidea</taxon>
        <taxon>Ranidae</taxon>
        <taxon>Staurois</taxon>
    </lineage>
</organism>
<sequence length="82" mass="9531">MRHRNWKQATSGPSCGMGTGNKPRLVHHVAWELKTRHVWSIMWHGNWKPDMFGPSCGMGTGNQTCLVHHVAWELETRHVWFI</sequence>
<evidence type="ECO:0000256" key="1">
    <source>
        <dbReference type="SAM" id="MobiDB-lite"/>
    </source>
</evidence>
<dbReference type="Proteomes" id="UP001162483">
    <property type="component" value="Unassembled WGS sequence"/>
</dbReference>
<evidence type="ECO:0000313" key="2">
    <source>
        <dbReference type="EMBL" id="CAI9621647.1"/>
    </source>
</evidence>
<reference evidence="2" key="1">
    <citation type="submission" date="2023-05" db="EMBL/GenBank/DDBJ databases">
        <authorList>
            <person name="Stuckert A."/>
        </authorList>
    </citation>
    <scope>NUCLEOTIDE SEQUENCE</scope>
</reference>
<gene>
    <name evidence="2" type="ORF">SPARVUS_LOCUS16169311</name>
</gene>
<feature type="non-terminal residue" evidence="2">
    <location>
        <position position="82"/>
    </location>
</feature>
<dbReference type="EMBL" id="CATNWA010021184">
    <property type="protein sequence ID" value="CAI9621647.1"/>
    <property type="molecule type" value="Genomic_DNA"/>
</dbReference>
<keyword evidence="3" id="KW-1185">Reference proteome</keyword>
<feature type="region of interest" description="Disordered" evidence="1">
    <location>
        <begin position="1"/>
        <end position="21"/>
    </location>
</feature>
<proteinExistence type="predicted"/>
<name>A0ABN9HLD7_9NEOB</name>
<accession>A0ABN9HLD7</accession>
<protein>
    <submittedName>
        <fullName evidence="2">Uncharacterized protein</fullName>
    </submittedName>
</protein>
<evidence type="ECO:0000313" key="3">
    <source>
        <dbReference type="Proteomes" id="UP001162483"/>
    </source>
</evidence>